<dbReference type="Proteomes" id="UP000243745">
    <property type="component" value="Unassembled WGS sequence"/>
</dbReference>
<feature type="transmembrane region" description="Helical" evidence="1">
    <location>
        <begin position="158"/>
        <end position="176"/>
    </location>
</feature>
<dbReference type="EMBL" id="FOXF01000009">
    <property type="protein sequence ID" value="SFP21276.1"/>
    <property type="molecule type" value="Genomic_DNA"/>
</dbReference>
<proteinExistence type="predicted"/>
<keyword evidence="4" id="KW-1185">Reference proteome</keyword>
<keyword evidence="1" id="KW-0472">Membrane</keyword>
<reference evidence="3 4" key="1">
    <citation type="submission" date="2016-10" db="EMBL/GenBank/DDBJ databases">
        <authorList>
            <person name="Varghese N."/>
            <person name="Submissions S."/>
        </authorList>
    </citation>
    <scope>NUCLEOTIDE SEQUENCE [LARGE SCALE GENOMIC DNA]</scope>
    <source>
        <strain evidence="3 4">DSM 1361</strain>
    </source>
</reference>
<feature type="transmembrane region" description="Helical" evidence="1">
    <location>
        <begin position="237"/>
        <end position="259"/>
    </location>
</feature>
<dbReference type="AlphaFoldDB" id="A0A662ZHE4"/>
<dbReference type="InterPro" id="IPR026870">
    <property type="entry name" value="Zinc_ribbon_dom"/>
</dbReference>
<evidence type="ECO:0000313" key="3">
    <source>
        <dbReference type="EMBL" id="SFP21276.1"/>
    </source>
</evidence>
<feature type="transmembrane region" description="Helical" evidence="1">
    <location>
        <begin position="93"/>
        <end position="112"/>
    </location>
</feature>
<dbReference type="Pfam" id="PF13240">
    <property type="entry name" value="Zn_Ribbon_1"/>
    <property type="match status" value="1"/>
</dbReference>
<dbReference type="OrthoDB" id="90521at2"/>
<feature type="transmembrane region" description="Helical" evidence="1">
    <location>
        <begin position="188"/>
        <end position="210"/>
    </location>
</feature>
<evidence type="ECO:0000313" key="4">
    <source>
        <dbReference type="Proteomes" id="UP000243745"/>
    </source>
</evidence>
<dbReference type="RefSeq" id="WP_093141038.1">
    <property type="nucleotide sequence ID" value="NZ_FOXF01000009.1"/>
</dbReference>
<accession>A0A662ZHE4</accession>
<protein>
    <recommendedName>
        <fullName evidence="2">Zinc-ribbon domain-containing protein</fullName>
    </recommendedName>
</protein>
<feature type="domain" description="Zinc-ribbon" evidence="2">
    <location>
        <begin position="3"/>
        <end position="25"/>
    </location>
</feature>
<name>A0A662ZHE4_9GAMM</name>
<gene>
    <name evidence="3" type="ORF">SAMN02910344_00748</name>
</gene>
<evidence type="ECO:0000256" key="1">
    <source>
        <dbReference type="SAM" id="Phobius"/>
    </source>
</evidence>
<keyword evidence="1" id="KW-1133">Transmembrane helix</keyword>
<organism evidence="3 4">
    <name type="scientific">Ruminobacter amylophilus</name>
    <dbReference type="NCBI Taxonomy" id="867"/>
    <lineage>
        <taxon>Bacteria</taxon>
        <taxon>Pseudomonadati</taxon>
        <taxon>Pseudomonadota</taxon>
        <taxon>Gammaproteobacteria</taxon>
        <taxon>Aeromonadales</taxon>
        <taxon>Succinivibrionaceae</taxon>
        <taxon>Ruminobacter</taxon>
    </lineage>
</organism>
<evidence type="ECO:0000259" key="2">
    <source>
        <dbReference type="Pfam" id="PF13240"/>
    </source>
</evidence>
<keyword evidence="1" id="KW-0812">Transmembrane</keyword>
<sequence length="260" mass="29703">MAYCRKCGITISENYKKCPLCGSPLEPNVPASLSQPGGLENSDSSKETLTEITIESYVPDHKKKNQFAGPDFLTIPEILELSKDPNLPRILKMLKIITTLITINIFCFVFFIPVFLIINIPVAVAGFFTTYSIFKLVRKYRISNYKFVQHIRETLIEYAAQLIIMILTACLLYFFIEIHRRGDNHIIAALLLTVMLNMFFMPALAPFSWINTFKLKVILNTVYLKVRYTDTRVPGESVIFIVLTCTASCLINMFLLMLFT</sequence>